<feature type="transmembrane region" description="Helical" evidence="10">
    <location>
        <begin position="772"/>
        <end position="790"/>
    </location>
</feature>
<dbReference type="SMART" id="SM00192">
    <property type="entry name" value="LDLa"/>
    <property type="match status" value="1"/>
</dbReference>
<organism evidence="14 15">
    <name type="scientific">Homarus americanus</name>
    <name type="common">American lobster</name>
    <dbReference type="NCBI Taxonomy" id="6706"/>
    <lineage>
        <taxon>Eukaryota</taxon>
        <taxon>Metazoa</taxon>
        <taxon>Ecdysozoa</taxon>
        <taxon>Arthropoda</taxon>
        <taxon>Crustacea</taxon>
        <taxon>Multicrustacea</taxon>
        <taxon>Malacostraca</taxon>
        <taxon>Eumalacostraca</taxon>
        <taxon>Eucarida</taxon>
        <taxon>Decapoda</taxon>
        <taxon>Pleocyemata</taxon>
        <taxon>Astacidea</taxon>
        <taxon>Nephropoidea</taxon>
        <taxon>Nephropidae</taxon>
        <taxon>Homarus</taxon>
    </lineage>
</organism>
<dbReference type="InterPro" id="IPR016187">
    <property type="entry name" value="CTDL_fold"/>
</dbReference>
<dbReference type="InterPro" id="IPR001304">
    <property type="entry name" value="C-type_lectin-like"/>
</dbReference>
<comment type="cofactor">
    <cofactor evidence="1">
        <name>Ca(2+)</name>
        <dbReference type="ChEBI" id="CHEBI:29108"/>
    </cofactor>
</comment>
<keyword evidence="5 7" id="KW-1015">Disulfide bond</keyword>
<dbReference type="SUPFAM" id="SSF49899">
    <property type="entry name" value="Concanavalin A-like lectins/glucanases"/>
    <property type="match status" value="1"/>
</dbReference>
<dbReference type="SMART" id="SM00159">
    <property type="entry name" value="PTX"/>
    <property type="match status" value="1"/>
</dbReference>
<dbReference type="AlphaFoldDB" id="A0A8J5N2S9"/>
<dbReference type="Pfam" id="PF00354">
    <property type="entry name" value="Pentaxin"/>
    <property type="match status" value="1"/>
</dbReference>
<evidence type="ECO:0000256" key="7">
    <source>
        <dbReference type="PROSITE-ProRule" id="PRU00124"/>
    </source>
</evidence>
<dbReference type="PROSITE" id="PS50068">
    <property type="entry name" value="LDLRA_2"/>
    <property type="match status" value="1"/>
</dbReference>
<dbReference type="InterPro" id="IPR036719">
    <property type="entry name" value="Neuro-gated_channel_TM_sf"/>
</dbReference>
<dbReference type="SUPFAM" id="SSF63712">
    <property type="entry name" value="Nicotinic receptor ligand binding domain-like"/>
    <property type="match status" value="1"/>
</dbReference>
<evidence type="ECO:0000313" key="14">
    <source>
        <dbReference type="EMBL" id="KAG7172288.1"/>
    </source>
</evidence>
<dbReference type="Gene3D" id="2.70.170.10">
    <property type="entry name" value="Neurotransmitter-gated ion-channel ligand-binding domain"/>
    <property type="match status" value="1"/>
</dbReference>
<dbReference type="GO" id="GO:0046872">
    <property type="term" value="F:metal ion binding"/>
    <property type="evidence" value="ECO:0007669"/>
    <property type="project" value="UniProtKB-KW"/>
</dbReference>
<dbReference type="InterPro" id="IPR001759">
    <property type="entry name" value="PTX_dom"/>
</dbReference>
<feature type="disulfide bond" evidence="7">
    <location>
        <begin position="487"/>
        <end position="502"/>
    </location>
</feature>
<comment type="subcellular location">
    <subcellularLocation>
        <location evidence="2">Membrane</location>
        <topology evidence="2">Multi-pass membrane protein</topology>
    </subcellularLocation>
</comment>
<evidence type="ECO:0000256" key="4">
    <source>
        <dbReference type="ARBA" id="ARBA00022837"/>
    </source>
</evidence>
<dbReference type="InterPro" id="IPR036734">
    <property type="entry name" value="Neur_chan_lig-bd_sf"/>
</dbReference>
<feature type="disulfide bond" evidence="7">
    <location>
        <begin position="475"/>
        <end position="493"/>
    </location>
</feature>
<dbReference type="SUPFAM" id="SSF56436">
    <property type="entry name" value="C-type lectin-like"/>
    <property type="match status" value="1"/>
</dbReference>
<evidence type="ECO:0000256" key="5">
    <source>
        <dbReference type="ARBA" id="ARBA00023157"/>
    </source>
</evidence>
<dbReference type="GO" id="GO:0016020">
    <property type="term" value="C:membrane"/>
    <property type="evidence" value="ECO:0007669"/>
    <property type="project" value="UniProtKB-SubCell"/>
</dbReference>
<feature type="compositionally biased region" description="Low complexity" evidence="9">
    <location>
        <begin position="700"/>
        <end position="715"/>
    </location>
</feature>
<keyword evidence="10" id="KW-0472">Membrane</keyword>
<dbReference type="PANTHER" id="PTHR19277">
    <property type="entry name" value="PENTRAXIN"/>
    <property type="match status" value="1"/>
</dbReference>
<feature type="signal peptide" evidence="11">
    <location>
        <begin position="1"/>
        <end position="22"/>
    </location>
</feature>
<dbReference type="Gene3D" id="2.60.120.200">
    <property type="match status" value="1"/>
</dbReference>
<evidence type="ECO:0000259" key="13">
    <source>
        <dbReference type="PROSITE" id="PS51828"/>
    </source>
</evidence>
<keyword evidence="4" id="KW-0106">Calcium</keyword>
<protein>
    <submittedName>
        <fullName evidence="14">Neuronal pentraxin-2-like 4</fullName>
    </submittedName>
</protein>
<feature type="chain" id="PRO_5035255472" evidence="11">
    <location>
        <begin position="23"/>
        <end position="895"/>
    </location>
</feature>
<feature type="domain" description="C-type lectin" evidence="12">
    <location>
        <begin position="285"/>
        <end position="365"/>
    </location>
</feature>
<evidence type="ECO:0000259" key="12">
    <source>
        <dbReference type="PROSITE" id="PS50041"/>
    </source>
</evidence>
<accession>A0A8J5N2S9</accession>
<evidence type="ECO:0000256" key="1">
    <source>
        <dbReference type="ARBA" id="ARBA00001913"/>
    </source>
</evidence>
<dbReference type="PROSITE" id="PS00615">
    <property type="entry name" value="C_TYPE_LECTIN_1"/>
    <property type="match status" value="1"/>
</dbReference>
<evidence type="ECO:0000256" key="10">
    <source>
        <dbReference type="SAM" id="Phobius"/>
    </source>
</evidence>
<evidence type="ECO:0000256" key="2">
    <source>
        <dbReference type="ARBA" id="ARBA00004141"/>
    </source>
</evidence>
<name>A0A8J5N2S9_HOMAM</name>
<dbReference type="Pfam" id="PF02931">
    <property type="entry name" value="Neur_chan_LBD"/>
    <property type="match status" value="1"/>
</dbReference>
<dbReference type="InterPro" id="IPR006202">
    <property type="entry name" value="Neur_chan_lig-bd"/>
</dbReference>
<keyword evidence="15" id="KW-1185">Reference proteome</keyword>
<evidence type="ECO:0000256" key="11">
    <source>
        <dbReference type="SAM" id="SignalP"/>
    </source>
</evidence>
<dbReference type="PROSITE" id="PS50041">
    <property type="entry name" value="C_TYPE_LECTIN_2"/>
    <property type="match status" value="1"/>
</dbReference>
<keyword evidence="3" id="KW-0479">Metal-binding</keyword>
<dbReference type="InterPro" id="IPR016186">
    <property type="entry name" value="C-type_lectin-like/link_sf"/>
</dbReference>
<keyword evidence="11" id="KW-0732">Signal</keyword>
<feature type="region of interest" description="Disordered" evidence="9">
    <location>
        <begin position="700"/>
        <end position="750"/>
    </location>
</feature>
<dbReference type="InterPro" id="IPR013320">
    <property type="entry name" value="ConA-like_dom_sf"/>
</dbReference>
<keyword evidence="6" id="KW-0325">Glycoprotein</keyword>
<evidence type="ECO:0000256" key="9">
    <source>
        <dbReference type="SAM" id="MobiDB-lite"/>
    </source>
</evidence>
<keyword evidence="10" id="KW-1133">Transmembrane helix</keyword>
<dbReference type="Pfam" id="PF00059">
    <property type="entry name" value="Lectin_C"/>
    <property type="match status" value="1"/>
</dbReference>
<comment type="caution">
    <text evidence="8">Lacks conserved residue(s) required for the propagation of feature annotation.</text>
</comment>
<evidence type="ECO:0000256" key="3">
    <source>
        <dbReference type="ARBA" id="ARBA00022723"/>
    </source>
</evidence>
<dbReference type="InterPro" id="IPR036055">
    <property type="entry name" value="LDL_receptor-like_sf"/>
</dbReference>
<feature type="compositionally biased region" description="Pro residues" evidence="9">
    <location>
        <begin position="716"/>
        <end position="743"/>
    </location>
</feature>
<evidence type="ECO:0000256" key="6">
    <source>
        <dbReference type="ARBA" id="ARBA00023180"/>
    </source>
</evidence>
<keyword evidence="10" id="KW-0812">Transmembrane</keyword>
<evidence type="ECO:0000256" key="8">
    <source>
        <dbReference type="PROSITE-ProRule" id="PRU01172"/>
    </source>
</evidence>
<feature type="disulfide bond" evidence="7">
    <location>
        <begin position="468"/>
        <end position="480"/>
    </location>
</feature>
<dbReference type="Gene3D" id="3.10.100.10">
    <property type="entry name" value="Mannose-Binding Protein A, subunit A"/>
    <property type="match status" value="1"/>
</dbReference>
<evidence type="ECO:0000313" key="15">
    <source>
        <dbReference type="Proteomes" id="UP000747542"/>
    </source>
</evidence>
<proteinExistence type="predicted"/>
<gene>
    <name evidence="14" type="primary">Nptx2-L4</name>
    <name evidence="14" type="ORF">Hamer_G009646</name>
</gene>
<dbReference type="InterPro" id="IPR038050">
    <property type="entry name" value="Neuro_actylchol_rec"/>
</dbReference>
<dbReference type="InterPro" id="IPR002172">
    <property type="entry name" value="LDrepeatLR_classA_rpt"/>
</dbReference>
<sequence>MTTGVLLQVLMLMQVLLDTCLADDTRETKVFSLQTDVWTVPRSDVYLRYNLTEEEHPAPLTTFTICYRFNIQQFRDGVYFFSYATADDVDNAVLIYQREETMNLYYNDVEASVKMTLTVDDTLGAWHHHCHHVDFPQYRLYVDGRLSGHGQMVGEGGPLPMNGTVYIGQEQDALAGGLDAMQSTSAYITQINVWDSIVSEANIAAMASCSANLLGNVLSTDVQDWEVVNAQVEVRPITALCQQEVEFVIVPEKWHLQPSVEFCRIANSELFIPEGDEVNERLFNETRQFLEQCSGKSYRLLRVGATDAASDGSWLKFITNTPLTYTAWAPGEPNDGHKSNCVVMKKSLSKWGDVACKDEYCFSCLKNKSKYLQVRGLCQHKEHHTRFLLDGYVNSNLFFRGYYGHAIFMSESNRWLLRDVLANVTLAMMAKRRTLTTDYPLGRHDWEVLSPFCQYLEEERVQLSLSSCSTQHFMCSDGSCVARHVRCNLLNDCVDGSDEENCGLLEFSQGYHGHRPPPGVTFQDPLTITPVVNIIRFSNVDDINLALYVELEIILYWTDRNLKYKNLKPDAENKPSKDEVKKVWIPEAEFMNVKDGRLQELKKTVFVLRIGNPNPPHFNDVKMDTVYPASSGRLNATVEYNGLRNLPKYTVGSLTARLDHSDANDVLELLTLPTLSSPPLPHPLPPSLTTYHTLYHTSLTTYHTSSPPTTPSSSPSSPPTTPSTTPPPPPTIPPHHLPHPLPHLPHHLPHPLPHLPTTYHTHLSATTPQVRAIMTLTTLLVLYTLFNQVSSALPDTAYIKMIDLYFFFCISLIFSLIVLHIVVENLPPGTPPATPTPATIKVAPVNPPQPGHSRLLTNYRLRVPTAHGLMHSVRRYCFPVVLVVFNLVFWLMLFT</sequence>
<dbReference type="GO" id="GO:0005230">
    <property type="term" value="F:extracellular ligand-gated monoatomic ion channel activity"/>
    <property type="evidence" value="ECO:0007669"/>
    <property type="project" value="InterPro"/>
</dbReference>
<dbReference type="PROSITE" id="PS01209">
    <property type="entry name" value="LDLRA_1"/>
    <property type="match status" value="1"/>
</dbReference>
<feature type="domain" description="Pentraxin (PTX)" evidence="13">
    <location>
        <begin position="34"/>
        <end position="240"/>
    </location>
</feature>
<dbReference type="Gene3D" id="1.20.58.390">
    <property type="entry name" value="Neurotransmitter-gated ion-channel transmembrane domain"/>
    <property type="match status" value="1"/>
</dbReference>
<dbReference type="InterPro" id="IPR023415">
    <property type="entry name" value="LDLR_class-A_CS"/>
</dbReference>
<dbReference type="Gene3D" id="4.10.400.10">
    <property type="entry name" value="Low-density Lipoprotein Receptor"/>
    <property type="match status" value="1"/>
</dbReference>
<dbReference type="CDD" id="cd00112">
    <property type="entry name" value="LDLa"/>
    <property type="match status" value="1"/>
</dbReference>
<feature type="transmembrane region" description="Helical" evidence="10">
    <location>
        <begin position="802"/>
        <end position="823"/>
    </location>
</feature>
<comment type="caution">
    <text evidence="14">The sequence shown here is derived from an EMBL/GenBank/DDBJ whole genome shotgun (WGS) entry which is preliminary data.</text>
</comment>
<dbReference type="InterPro" id="IPR018378">
    <property type="entry name" value="C-type_lectin_CS"/>
</dbReference>
<dbReference type="InterPro" id="IPR051360">
    <property type="entry name" value="Neuronal_Pentraxin_Related"/>
</dbReference>
<dbReference type="EMBL" id="JAHLQT010011563">
    <property type="protein sequence ID" value="KAG7172288.1"/>
    <property type="molecule type" value="Genomic_DNA"/>
</dbReference>
<dbReference type="SUPFAM" id="SSF90112">
    <property type="entry name" value="Neurotransmitter-gated ion-channel transmembrane pore"/>
    <property type="match status" value="1"/>
</dbReference>
<dbReference type="PROSITE" id="PS51828">
    <property type="entry name" value="PTX_2"/>
    <property type="match status" value="1"/>
</dbReference>
<dbReference type="PANTHER" id="PTHR19277:SF161">
    <property type="entry name" value="LAMININ G DOMAIN-CONTAINING PROTEIN"/>
    <property type="match status" value="1"/>
</dbReference>
<feature type="transmembrane region" description="Helical" evidence="10">
    <location>
        <begin position="873"/>
        <end position="894"/>
    </location>
</feature>
<dbReference type="SUPFAM" id="SSF57424">
    <property type="entry name" value="LDL receptor-like module"/>
    <property type="match status" value="1"/>
</dbReference>
<reference evidence="14" key="1">
    <citation type="journal article" date="2021" name="Sci. Adv.">
        <title>The American lobster genome reveals insights on longevity, neural, and immune adaptations.</title>
        <authorList>
            <person name="Polinski J.M."/>
            <person name="Zimin A.V."/>
            <person name="Clark K.F."/>
            <person name="Kohn A.B."/>
            <person name="Sadowski N."/>
            <person name="Timp W."/>
            <person name="Ptitsyn A."/>
            <person name="Khanna P."/>
            <person name="Romanova D.Y."/>
            <person name="Williams P."/>
            <person name="Greenwood S.J."/>
            <person name="Moroz L.L."/>
            <person name="Walt D.R."/>
            <person name="Bodnar A.G."/>
        </authorList>
    </citation>
    <scope>NUCLEOTIDE SEQUENCE</scope>
    <source>
        <strain evidence="14">GMGI-L3</strain>
    </source>
</reference>
<dbReference type="Proteomes" id="UP000747542">
    <property type="component" value="Unassembled WGS sequence"/>
</dbReference>
<dbReference type="Pfam" id="PF00057">
    <property type="entry name" value="Ldl_recept_a"/>
    <property type="match status" value="1"/>
</dbReference>
<dbReference type="PRINTS" id="PR00895">
    <property type="entry name" value="PENTAXIN"/>
</dbReference>